<dbReference type="AlphaFoldDB" id="A0A7W1WNV2"/>
<evidence type="ECO:0000313" key="2">
    <source>
        <dbReference type="Proteomes" id="UP000535491"/>
    </source>
</evidence>
<comment type="caution">
    <text evidence="1">The sequence shown here is derived from an EMBL/GenBank/DDBJ whole genome shotgun (WGS) entry which is preliminary data.</text>
</comment>
<name>A0A7W1WNV2_9BACL</name>
<accession>A0A7W1WNV2</accession>
<evidence type="ECO:0000313" key="1">
    <source>
        <dbReference type="EMBL" id="MBA4493330.1"/>
    </source>
</evidence>
<dbReference type="Proteomes" id="UP000535491">
    <property type="component" value="Unassembled WGS sequence"/>
</dbReference>
<organism evidence="1 2">
    <name type="scientific">Paenactinomyces guangxiensis</name>
    <dbReference type="NCBI Taxonomy" id="1490290"/>
    <lineage>
        <taxon>Bacteria</taxon>
        <taxon>Bacillati</taxon>
        <taxon>Bacillota</taxon>
        <taxon>Bacilli</taxon>
        <taxon>Bacillales</taxon>
        <taxon>Thermoactinomycetaceae</taxon>
        <taxon>Paenactinomyces</taxon>
    </lineage>
</organism>
<dbReference type="RefSeq" id="WP_181750573.1">
    <property type="nucleotide sequence ID" value="NZ_JACEIQ010000002.1"/>
</dbReference>
<reference evidence="1 2" key="1">
    <citation type="submission" date="2020-07" db="EMBL/GenBank/DDBJ databases">
        <authorList>
            <person name="Feng H."/>
        </authorList>
    </citation>
    <scope>NUCLEOTIDE SEQUENCE [LARGE SCALE GENOMIC DNA]</scope>
    <source>
        <strain evidence="2">s-10</strain>
    </source>
</reference>
<dbReference type="EMBL" id="JACEIQ010000002">
    <property type="protein sequence ID" value="MBA4493330.1"/>
    <property type="molecule type" value="Genomic_DNA"/>
</dbReference>
<sequence>MVYSGEYDFIFLDNKLQKVRIHAVRKEEYVIDPTPDKEFSYPKWLVSFILKSNTTSEAYKVEPVFDQSDHLLYIDLVSHNSRKFSYASENTHDYSLFHLNFQSLPEIKNQSLIKGYLPLQNCAKALNIEPDKLFKVCGKNYALLVMDETGNIRIEYSYPNRRVEYVFMNNRLVYVRTYESKTLSMNPADLKSRLGKFFVTLYGYEYQRDQLHLAIDLQSDGIHGFTLYSIPEHDLEWLIKGLGDQFDL</sequence>
<gene>
    <name evidence="1" type="ORF">H1191_03285</name>
</gene>
<keyword evidence="2" id="KW-1185">Reference proteome</keyword>
<proteinExistence type="predicted"/>
<protein>
    <submittedName>
        <fullName evidence="1">Uncharacterized protein</fullName>
    </submittedName>
</protein>